<proteinExistence type="predicted"/>
<dbReference type="Gene3D" id="3.40.50.300">
    <property type="entry name" value="P-loop containing nucleotide triphosphate hydrolases"/>
    <property type="match status" value="1"/>
</dbReference>
<reference evidence="1 2" key="1">
    <citation type="submission" date="2017-05" db="EMBL/GenBank/DDBJ databases">
        <title>Lactobacillus johnsonii from commercial turkeys.</title>
        <authorList>
            <person name="Johnson T.J."/>
            <person name="Youmans B."/>
        </authorList>
    </citation>
    <scope>NUCLEOTIDE SEQUENCE [LARGE SCALE GENOMIC DNA]</scope>
    <source>
        <strain evidence="1 2">UMNLJ114</strain>
    </source>
</reference>
<protein>
    <submittedName>
        <fullName evidence="1">Terminase</fullName>
    </submittedName>
</protein>
<evidence type="ECO:0000313" key="1">
    <source>
        <dbReference type="EMBL" id="PAB55794.1"/>
    </source>
</evidence>
<comment type="caution">
    <text evidence="1">The sequence shown here is derived from an EMBL/GenBank/DDBJ whole genome shotgun (WGS) entry which is preliminary data.</text>
</comment>
<dbReference type="RefSeq" id="WP_095182673.1">
    <property type="nucleotide sequence ID" value="NZ_NIBC01000035.1"/>
</dbReference>
<gene>
    <name evidence="1" type="ORF">A3Q24_03495</name>
</gene>
<dbReference type="NCBIfam" id="TIGR01547">
    <property type="entry name" value="phage_term_2"/>
    <property type="match status" value="1"/>
</dbReference>
<dbReference type="Proteomes" id="UP000216008">
    <property type="component" value="Unassembled WGS sequence"/>
</dbReference>
<dbReference type="EMBL" id="NIBD01000019">
    <property type="protein sequence ID" value="PAB55794.1"/>
    <property type="molecule type" value="Genomic_DNA"/>
</dbReference>
<accession>A0A267M882</accession>
<sequence>MRMKTRSKFEFTPFSRKQLQVLSWWANPDTQDCEAIICDGSVRAGKTVVMSLSFVIWSMINFNGQQFGMAGKTIGSFRRNVLRPLRNMLESEGYAIHDSRSDNMLTISKNGHTNYYYIFGGKDEASQDLVQGVTLAGFFFDEAALMPQSFVNQATARCSVDGSKFWFNCNPEGPYHWFKLEWIDQLERHKAIRIHFMMEDNPSLTQSTIDRYNRMYSGVFYKRFIMGLWVLADGVVYDNFDPDTMVVDPPRDAVWEENWIGIDYGTQNATTYKLWSLFKGIWYNRGEYYYSGRETGKQKTDEQYVDDLEDFYFDNGLTRSDTTLIVDPSAASFKRSLKNRGFNVVNANNDVLTGIRFMMTQMNAGIMKWTPVSVHTIKEFNSYIWDEKAAEHGIDAVVKEHDHCMDADRYFAMKRLYKKKKKHVRLIKEGF</sequence>
<dbReference type="AlphaFoldDB" id="A0A267M882"/>
<evidence type="ECO:0000313" key="2">
    <source>
        <dbReference type="Proteomes" id="UP000216008"/>
    </source>
</evidence>
<dbReference type="InterPro" id="IPR027417">
    <property type="entry name" value="P-loop_NTPase"/>
</dbReference>
<dbReference type="InterPro" id="IPR006437">
    <property type="entry name" value="Phage_terminase_lsu"/>
</dbReference>
<dbReference type="Gene3D" id="3.30.420.280">
    <property type="match status" value="1"/>
</dbReference>
<organism evidence="1 2">
    <name type="scientific">Lactobacillus johnsonii</name>
    <dbReference type="NCBI Taxonomy" id="33959"/>
    <lineage>
        <taxon>Bacteria</taxon>
        <taxon>Bacillati</taxon>
        <taxon>Bacillota</taxon>
        <taxon>Bacilli</taxon>
        <taxon>Lactobacillales</taxon>
        <taxon>Lactobacillaceae</taxon>
        <taxon>Lactobacillus</taxon>
    </lineage>
</organism>
<dbReference type="Pfam" id="PF03237">
    <property type="entry name" value="Terminase_6N"/>
    <property type="match status" value="1"/>
</dbReference>
<name>A0A267M882_LACJH</name>